<feature type="domain" description="Thiol:disulfide interchange protein DsbD N-terminal" evidence="2">
    <location>
        <begin position="32"/>
        <end position="144"/>
    </location>
</feature>
<evidence type="ECO:0000313" key="4">
    <source>
        <dbReference type="Proteomes" id="UP000284120"/>
    </source>
</evidence>
<dbReference type="Gene3D" id="2.60.40.1250">
    <property type="entry name" value="Thiol:disulfide interchange protein DsbD, N-terminal domain"/>
    <property type="match status" value="1"/>
</dbReference>
<evidence type="ECO:0000256" key="1">
    <source>
        <dbReference type="SAM" id="SignalP"/>
    </source>
</evidence>
<dbReference type="RefSeq" id="WP_113648162.1">
    <property type="nucleotide sequence ID" value="NZ_QMHN01000004.1"/>
</dbReference>
<dbReference type="GO" id="GO:0015035">
    <property type="term" value="F:protein-disulfide reductase activity"/>
    <property type="evidence" value="ECO:0007669"/>
    <property type="project" value="TreeGrafter"/>
</dbReference>
<sequence>MKKITLVLAMVVMATVSAFAQLENPVNWQYAAKKINKNEAVLYIKATIDPNWHLYSQNLKPGGPNKTEFTFVSSKDFSLVGKTTEPKPITKYEKVFKMDVSYFEDQVVFQQKIKLNKATTTVKGKVEFMVCDDKQCLPPSEVSFSIPVK</sequence>
<feature type="signal peptide" evidence="1">
    <location>
        <begin position="1"/>
        <end position="20"/>
    </location>
</feature>
<evidence type="ECO:0000259" key="2">
    <source>
        <dbReference type="Pfam" id="PF11412"/>
    </source>
</evidence>
<dbReference type="InterPro" id="IPR036929">
    <property type="entry name" value="DsbDN_sf"/>
</dbReference>
<keyword evidence="3" id="KW-0762">Sugar transport</keyword>
<organism evidence="3 4">
    <name type="scientific">Pedobacter chitinilyticus</name>
    <dbReference type="NCBI Taxonomy" id="2233776"/>
    <lineage>
        <taxon>Bacteria</taxon>
        <taxon>Pseudomonadati</taxon>
        <taxon>Bacteroidota</taxon>
        <taxon>Sphingobacteriia</taxon>
        <taxon>Sphingobacteriales</taxon>
        <taxon>Sphingobacteriaceae</taxon>
        <taxon>Pedobacter</taxon>
    </lineage>
</organism>
<proteinExistence type="predicted"/>
<reference evidence="3 4" key="1">
    <citation type="submission" date="2018-06" db="EMBL/GenBank/DDBJ databases">
        <title>Pedobacter endophyticus sp. nov., an endophytic bacterium isolated from a leaf of Triticum aestivum.</title>
        <authorList>
            <person name="Zhang L."/>
        </authorList>
    </citation>
    <scope>NUCLEOTIDE SEQUENCE [LARGE SCALE GENOMIC DNA]</scope>
    <source>
        <strain evidence="3 4">CM134L-2</strain>
    </source>
</reference>
<protein>
    <submittedName>
        <fullName evidence="3">Sugar transporter</fullName>
    </submittedName>
</protein>
<dbReference type="Proteomes" id="UP000284120">
    <property type="component" value="Unassembled WGS sequence"/>
</dbReference>
<comment type="caution">
    <text evidence="3">The sequence shown here is derived from an EMBL/GenBank/DDBJ whole genome shotgun (WGS) entry which is preliminary data.</text>
</comment>
<feature type="chain" id="PRO_5019048158" evidence="1">
    <location>
        <begin position="21"/>
        <end position="149"/>
    </location>
</feature>
<dbReference type="EMBL" id="SAYW01000004">
    <property type="protein sequence ID" value="RWU06285.1"/>
    <property type="molecule type" value="Genomic_DNA"/>
</dbReference>
<dbReference type="AlphaFoldDB" id="A0A443YR77"/>
<accession>A0A443YR77</accession>
<dbReference type="Pfam" id="PF11412">
    <property type="entry name" value="DsbD_N"/>
    <property type="match status" value="1"/>
</dbReference>
<dbReference type="OrthoDB" id="767251at2"/>
<keyword evidence="4" id="KW-1185">Reference proteome</keyword>
<dbReference type="PANTHER" id="PTHR32234:SF0">
    <property type="entry name" value="THIOL:DISULFIDE INTERCHANGE PROTEIN DSBD"/>
    <property type="match status" value="1"/>
</dbReference>
<dbReference type="InterPro" id="IPR028250">
    <property type="entry name" value="DsbDN"/>
</dbReference>
<name>A0A443YR77_9SPHI</name>
<evidence type="ECO:0000313" key="3">
    <source>
        <dbReference type="EMBL" id="RWU06285.1"/>
    </source>
</evidence>
<dbReference type="GO" id="GO:0045454">
    <property type="term" value="P:cell redox homeostasis"/>
    <property type="evidence" value="ECO:0007669"/>
    <property type="project" value="TreeGrafter"/>
</dbReference>
<keyword evidence="3" id="KW-0813">Transport</keyword>
<gene>
    <name evidence="3" type="ORF">DPV69_13415</name>
</gene>
<dbReference type="PANTHER" id="PTHR32234">
    <property type="entry name" value="THIOL:DISULFIDE INTERCHANGE PROTEIN DSBD"/>
    <property type="match status" value="1"/>
</dbReference>
<keyword evidence="1" id="KW-0732">Signal</keyword>